<dbReference type="RefSeq" id="WP_003979871.1">
    <property type="nucleotide sequence ID" value="NZ_CP043497.1"/>
</dbReference>
<reference evidence="2 3" key="1">
    <citation type="submission" date="2022-03" db="EMBL/GenBank/DDBJ databases">
        <title>Complete genome of Streptomyces rimosus ssp. rimosus R7 (=ATCC 10970).</title>
        <authorList>
            <person name="Beganovic S."/>
            <person name="Ruckert C."/>
            <person name="Busche T."/>
            <person name="Kalinowski J."/>
            <person name="Wittmann C."/>
        </authorList>
    </citation>
    <scope>NUCLEOTIDE SEQUENCE [LARGE SCALE GENOMIC DNA]</scope>
    <source>
        <strain evidence="2 3">R7</strain>
    </source>
</reference>
<evidence type="ECO:0000256" key="1">
    <source>
        <dbReference type="SAM" id="Coils"/>
    </source>
</evidence>
<dbReference type="GeneID" id="66855800"/>
<protein>
    <submittedName>
        <fullName evidence="2">Uncharacterized protein</fullName>
    </submittedName>
</protein>
<evidence type="ECO:0000313" key="2">
    <source>
        <dbReference type="EMBL" id="UNZ05089.1"/>
    </source>
</evidence>
<proteinExistence type="predicted"/>
<feature type="coiled-coil region" evidence="1">
    <location>
        <begin position="33"/>
        <end position="88"/>
    </location>
</feature>
<dbReference type="Proteomes" id="UP000829494">
    <property type="component" value="Chromosome"/>
</dbReference>
<organism evidence="2 3">
    <name type="scientific">Streptomyces rimosus subsp. rimosus</name>
    <dbReference type="NCBI Taxonomy" id="132474"/>
    <lineage>
        <taxon>Bacteria</taxon>
        <taxon>Bacillati</taxon>
        <taxon>Actinomycetota</taxon>
        <taxon>Actinomycetes</taxon>
        <taxon>Kitasatosporales</taxon>
        <taxon>Streptomycetaceae</taxon>
        <taxon>Streptomyces</taxon>
    </lineage>
</organism>
<sequence>MRSPIAAVRSRARRRGKTPGQLRAECDDLVCTVVRLTAENDRLRYERARLEADFDRAAVDYSGALEDLRVAREEAVRLRTALAAWSEKKVTAS</sequence>
<gene>
    <name evidence="2" type="ORF">SRIMR7_23315</name>
</gene>
<evidence type="ECO:0000313" key="3">
    <source>
        <dbReference type="Proteomes" id="UP000829494"/>
    </source>
</evidence>
<name>A0ABY3Z556_STRRM</name>
<accession>A0ABY3Z556</accession>
<keyword evidence="1" id="KW-0175">Coiled coil</keyword>
<keyword evidence="3" id="KW-1185">Reference proteome</keyword>
<dbReference type="EMBL" id="CP094298">
    <property type="protein sequence ID" value="UNZ05089.1"/>
    <property type="molecule type" value="Genomic_DNA"/>
</dbReference>